<dbReference type="PANTHER" id="PTHR43537">
    <property type="entry name" value="TRANSCRIPTIONAL REGULATOR, GNTR FAMILY"/>
    <property type="match status" value="1"/>
</dbReference>
<dbReference type="InterPro" id="IPR036390">
    <property type="entry name" value="WH_DNA-bd_sf"/>
</dbReference>
<dbReference type="Pfam" id="PF07729">
    <property type="entry name" value="FCD"/>
    <property type="match status" value="1"/>
</dbReference>
<dbReference type="Pfam" id="PF00392">
    <property type="entry name" value="GntR"/>
    <property type="match status" value="1"/>
</dbReference>
<keyword evidence="6" id="KW-1185">Reference proteome</keyword>
<dbReference type="HOGENOM" id="CLU_017584_5_1_12"/>
<dbReference type="PROSITE" id="PS50949">
    <property type="entry name" value="HTH_GNTR"/>
    <property type="match status" value="1"/>
</dbReference>
<keyword evidence="3" id="KW-0804">Transcription</keyword>
<sequence>MISHEKAVENLRDGLAESTLHHSKKKKSLANEVYSILLAMLINKELPPGTVLNRRDIAKQLGVSVAPVLEAVIQLELEGYFVTIPRKGTIVAPFGLREIYEHLIVREALECQAARIYCGKPIRDNYETLLVKAAMLDSTFVNGQGNWNLEYDFHESLVKLSESKMLINEFSRMIRLGTFYSMYHIYSTPGKERILKNHHELLAQLSQDDPDRAAKAVREHLWTTKVMLIQEFKTSGLAVPGMDVC</sequence>
<dbReference type="Proteomes" id="UP000005632">
    <property type="component" value="Chromosome"/>
</dbReference>
<dbReference type="InterPro" id="IPR011711">
    <property type="entry name" value="GntR_C"/>
</dbReference>
<gene>
    <name evidence="5" type="ordered locus">SpiGrapes_1516</name>
</gene>
<dbReference type="Gene3D" id="1.20.120.530">
    <property type="entry name" value="GntR ligand-binding domain-like"/>
    <property type="match status" value="1"/>
</dbReference>
<evidence type="ECO:0000313" key="5">
    <source>
        <dbReference type="EMBL" id="AEV29326.1"/>
    </source>
</evidence>
<feature type="domain" description="HTH gntR-type" evidence="4">
    <location>
        <begin position="27"/>
        <end position="94"/>
    </location>
</feature>
<dbReference type="RefSeq" id="WP_014270174.1">
    <property type="nucleotide sequence ID" value="NC_016633.1"/>
</dbReference>
<dbReference type="eggNOG" id="COG1802">
    <property type="taxonomic scope" value="Bacteria"/>
</dbReference>
<dbReference type="InterPro" id="IPR036388">
    <property type="entry name" value="WH-like_DNA-bd_sf"/>
</dbReference>
<protein>
    <submittedName>
        <fullName evidence="5">Transcriptional regulator</fullName>
    </submittedName>
</protein>
<reference evidence="5 6" key="1">
    <citation type="submission" date="2011-11" db="EMBL/GenBank/DDBJ databases">
        <title>Complete sequence of Spirochaeta sp. grapes.</title>
        <authorList>
            <consortium name="US DOE Joint Genome Institute"/>
            <person name="Lucas S."/>
            <person name="Han J."/>
            <person name="Lapidus A."/>
            <person name="Cheng J.-F."/>
            <person name="Goodwin L."/>
            <person name="Pitluck S."/>
            <person name="Peters L."/>
            <person name="Ovchinnikova G."/>
            <person name="Munk A.C."/>
            <person name="Detter J.C."/>
            <person name="Han C."/>
            <person name="Tapia R."/>
            <person name="Land M."/>
            <person name="Hauser L."/>
            <person name="Kyrpides N."/>
            <person name="Ivanova N."/>
            <person name="Pagani I."/>
            <person name="Ritalahtilisa K."/>
            <person name="Loeffler F."/>
            <person name="Woyke T."/>
        </authorList>
    </citation>
    <scope>NUCLEOTIDE SEQUENCE [LARGE SCALE GENOMIC DNA]</scope>
    <source>
        <strain evidence="6">ATCC BAA-1885 / DSM 22778 / Grapes</strain>
    </source>
</reference>
<dbReference type="OrthoDB" id="371229at2"/>
<dbReference type="EMBL" id="CP003155">
    <property type="protein sequence ID" value="AEV29326.1"/>
    <property type="molecule type" value="Genomic_DNA"/>
</dbReference>
<evidence type="ECO:0000313" key="6">
    <source>
        <dbReference type="Proteomes" id="UP000005632"/>
    </source>
</evidence>
<organism evidence="5 6">
    <name type="scientific">Sphaerochaeta pleomorpha (strain ATCC BAA-1885 / DSM 22778 / Grapes)</name>
    <dbReference type="NCBI Taxonomy" id="158190"/>
    <lineage>
        <taxon>Bacteria</taxon>
        <taxon>Pseudomonadati</taxon>
        <taxon>Spirochaetota</taxon>
        <taxon>Spirochaetia</taxon>
        <taxon>Spirochaetales</taxon>
        <taxon>Sphaerochaetaceae</taxon>
        <taxon>Sphaerochaeta</taxon>
    </lineage>
</organism>
<dbReference type="AlphaFoldDB" id="G8QVN4"/>
<dbReference type="SMART" id="SM00895">
    <property type="entry name" value="FCD"/>
    <property type="match status" value="1"/>
</dbReference>
<evidence type="ECO:0000259" key="4">
    <source>
        <dbReference type="PROSITE" id="PS50949"/>
    </source>
</evidence>
<dbReference type="GO" id="GO:0003677">
    <property type="term" value="F:DNA binding"/>
    <property type="evidence" value="ECO:0007669"/>
    <property type="project" value="UniProtKB-KW"/>
</dbReference>
<keyword evidence="2" id="KW-0238">DNA-binding</keyword>
<accession>G8QVN4</accession>
<keyword evidence="1" id="KW-0805">Transcription regulation</keyword>
<dbReference type="SMART" id="SM00345">
    <property type="entry name" value="HTH_GNTR"/>
    <property type="match status" value="1"/>
</dbReference>
<dbReference type="InterPro" id="IPR008920">
    <property type="entry name" value="TF_FadR/GntR_C"/>
</dbReference>
<dbReference type="PANTHER" id="PTHR43537:SF51">
    <property type="entry name" value="HTH-TYPE TRANSCRIPTIONAL REGULATOR LGOR-RELATED"/>
    <property type="match status" value="1"/>
</dbReference>
<dbReference type="InterPro" id="IPR000524">
    <property type="entry name" value="Tscrpt_reg_HTH_GntR"/>
</dbReference>
<dbReference type="KEGG" id="sgp:SpiGrapes_1516"/>
<proteinExistence type="predicted"/>
<dbReference type="CDD" id="cd07377">
    <property type="entry name" value="WHTH_GntR"/>
    <property type="match status" value="1"/>
</dbReference>
<dbReference type="GO" id="GO:0003700">
    <property type="term" value="F:DNA-binding transcription factor activity"/>
    <property type="evidence" value="ECO:0007669"/>
    <property type="project" value="InterPro"/>
</dbReference>
<dbReference type="SUPFAM" id="SSF48008">
    <property type="entry name" value="GntR ligand-binding domain-like"/>
    <property type="match status" value="1"/>
</dbReference>
<evidence type="ECO:0000256" key="2">
    <source>
        <dbReference type="ARBA" id="ARBA00023125"/>
    </source>
</evidence>
<evidence type="ECO:0000256" key="1">
    <source>
        <dbReference type="ARBA" id="ARBA00023015"/>
    </source>
</evidence>
<name>G8QVN4_SPHPG</name>
<evidence type="ECO:0000256" key="3">
    <source>
        <dbReference type="ARBA" id="ARBA00023163"/>
    </source>
</evidence>
<dbReference type="STRING" id="158190.SpiGrapes_1516"/>
<dbReference type="SUPFAM" id="SSF46785">
    <property type="entry name" value="Winged helix' DNA-binding domain"/>
    <property type="match status" value="1"/>
</dbReference>
<dbReference type="Gene3D" id="1.10.10.10">
    <property type="entry name" value="Winged helix-like DNA-binding domain superfamily/Winged helix DNA-binding domain"/>
    <property type="match status" value="1"/>
</dbReference>